<reference evidence="2" key="1">
    <citation type="submission" date="2020-02" db="EMBL/GenBank/DDBJ databases">
        <authorList>
            <person name="Meier V. D."/>
        </authorList>
    </citation>
    <scope>NUCLEOTIDE SEQUENCE</scope>
    <source>
        <strain evidence="2">AVDCRST_MAG66</strain>
    </source>
</reference>
<feature type="region of interest" description="Disordered" evidence="1">
    <location>
        <begin position="1"/>
        <end position="37"/>
    </location>
</feature>
<feature type="region of interest" description="Disordered" evidence="1">
    <location>
        <begin position="63"/>
        <end position="145"/>
    </location>
</feature>
<proteinExistence type="predicted"/>
<name>A0A6J4NJN6_9PSEU</name>
<feature type="non-terminal residue" evidence="2">
    <location>
        <position position="250"/>
    </location>
</feature>
<sequence length="250" mass="25880">GQHVHGAEPRPRRVHEQRLDGGAPRRPGALRFGDRRDAVAAVPGGPLLRLRAPLLRLQRFRPGRAAVDPGAPGGEGVLPARPGPRDRPARLGQAPLRPTPDPRPAPGPPPDTGGLRATGDHRLADGRLDPSAAGARGGPVRAPPRVPRWIRVQAVRRVLPARRRTQGVGAGVPAYGRRRPHPAPGGAADPRHGAPCPAAAARPRSPRPGIDGDPASREAGRAVPARPCRGGAGPGARPGAGPLPAGRNRL</sequence>
<feature type="compositionally biased region" description="Basic and acidic residues" evidence="1">
    <location>
        <begin position="1"/>
        <end position="19"/>
    </location>
</feature>
<feature type="compositionally biased region" description="Basic and acidic residues" evidence="1">
    <location>
        <begin position="118"/>
        <end position="128"/>
    </location>
</feature>
<feature type="non-terminal residue" evidence="2">
    <location>
        <position position="1"/>
    </location>
</feature>
<dbReference type="EMBL" id="CADCUS010000104">
    <property type="protein sequence ID" value="CAA9387752.1"/>
    <property type="molecule type" value="Genomic_DNA"/>
</dbReference>
<feature type="region of interest" description="Disordered" evidence="1">
    <location>
        <begin position="161"/>
        <end position="250"/>
    </location>
</feature>
<evidence type="ECO:0000313" key="2">
    <source>
        <dbReference type="EMBL" id="CAA9387752.1"/>
    </source>
</evidence>
<feature type="compositionally biased region" description="Low complexity" evidence="1">
    <location>
        <begin position="193"/>
        <end position="203"/>
    </location>
</feature>
<organism evidence="2">
    <name type="scientific">uncultured Pseudonocardia sp</name>
    <dbReference type="NCBI Taxonomy" id="211455"/>
    <lineage>
        <taxon>Bacteria</taxon>
        <taxon>Bacillati</taxon>
        <taxon>Actinomycetota</taxon>
        <taxon>Actinomycetes</taxon>
        <taxon>Pseudonocardiales</taxon>
        <taxon>Pseudonocardiaceae</taxon>
        <taxon>Pseudonocardia</taxon>
        <taxon>environmental samples</taxon>
    </lineage>
</organism>
<evidence type="ECO:0000256" key="1">
    <source>
        <dbReference type="SAM" id="MobiDB-lite"/>
    </source>
</evidence>
<gene>
    <name evidence="2" type="ORF">AVDCRST_MAG66-721</name>
</gene>
<protein>
    <submittedName>
        <fullName evidence="2">Uncharacterized protein</fullName>
    </submittedName>
</protein>
<feature type="compositionally biased region" description="Pro residues" evidence="1">
    <location>
        <begin position="97"/>
        <end position="111"/>
    </location>
</feature>
<dbReference type="AlphaFoldDB" id="A0A6J4NJN6"/>
<accession>A0A6J4NJN6</accession>
<feature type="compositionally biased region" description="Low complexity" evidence="1">
    <location>
        <begin position="239"/>
        <end position="250"/>
    </location>
</feature>